<comment type="caution">
    <text evidence="1">The sequence shown here is derived from an EMBL/GenBank/DDBJ whole genome shotgun (WGS) entry which is preliminary data.</text>
</comment>
<evidence type="ECO:0008006" key="3">
    <source>
        <dbReference type="Google" id="ProtNLM"/>
    </source>
</evidence>
<dbReference type="EMBL" id="BMMM01000021">
    <property type="protein sequence ID" value="GGN88670.1"/>
    <property type="molecule type" value="Genomic_DNA"/>
</dbReference>
<dbReference type="AlphaFoldDB" id="A0A917YES1"/>
<proteinExistence type="predicted"/>
<sequence length="63" mass="6850">MLAGDPAGAAAALAEALDDMVRVFGDDHDHTRTARYELARWRAQSPASAAVSRAVHKARRMFI</sequence>
<evidence type="ECO:0000313" key="1">
    <source>
        <dbReference type="EMBL" id="GGN88670.1"/>
    </source>
</evidence>
<dbReference type="Proteomes" id="UP000600365">
    <property type="component" value="Unassembled WGS sequence"/>
</dbReference>
<dbReference type="RefSeq" id="WP_189191248.1">
    <property type="nucleotide sequence ID" value="NZ_BMMM01000021.1"/>
</dbReference>
<gene>
    <name evidence="1" type="ORF">GCM10011579_082590</name>
</gene>
<keyword evidence="2" id="KW-1185">Reference proteome</keyword>
<evidence type="ECO:0000313" key="2">
    <source>
        <dbReference type="Proteomes" id="UP000600365"/>
    </source>
</evidence>
<organism evidence="1 2">
    <name type="scientific">Streptomyces albiflavescens</name>
    <dbReference type="NCBI Taxonomy" id="1623582"/>
    <lineage>
        <taxon>Bacteria</taxon>
        <taxon>Bacillati</taxon>
        <taxon>Actinomycetota</taxon>
        <taxon>Actinomycetes</taxon>
        <taxon>Kitasatosporales</taxon>
        <taxon>Streptomycetaceae</taxon>
        <taxon>Streptomyces</taxon>
    </lineage>
</organism>
<name>A0A917YES1_9ACTN</name>
<accession>A0A917YES1</accession>
<protein>
    <recommendedName>
        <fullName evidence="3">Tetratricopeptide repeat protein</fullName>
    </recommendedName>
</protein>
<reference evidence="1 2" key="1">
    <citation type="journal article" date="2014" name="Int. J. Syst. Evol. Microbiol.">
        <title>Complete genome sequence of Corynebacterium casei LMG S-19264T (=DSM 44701T), isolated from a smear-ripened cheese.</title>
        <authorList>
            <consortium name="US DOE Joint Genome Institute (JGI-PGF)"/>
            <person name="Walter F."/>
            <person name="Albersmeier A."/>
            <person name="Kalinowski J."/>
            <person name="Ruckert C."/>
        </authorList>
    </citation>
    <scope>NUCLEOTIDE SEQUENCE [LARGE SCALE GENOMIC DNA]</scope>
    <source>
        <strain evidence="1 2">CGMCC 4.7111</strain>
    </source>
</reference>